<organism evidence="1 2">
    <name type="scientific">Hymenobacter aquaticus</name>
    <dbReference type="NCBI Taxonomy" id="1867101"/>
    <lineage>
        <taxon>Bacteria</taxon>
        <taxon>Pseudomonadati</taxon>
        <taxon>Bacteroidota</taxon>
        <taxon>Cytophagia</taxon>
        <taxon>Cytophagales</taxon>
        <taxon>Hymenobacteraceae</taxon>
        <taxon>Hymenobacter</taxon>
    </lineage>
</organism>
<dbReference type="OrthoDB" id="8905724at2"/>
<dbReference type="Proteomes" id="UP000297549">
    <property type="component" value="Unassembled WGS sequence"/>
</dbReference>
<comment type="caution">
    <text evidence="1">The sequence shown here is derived from an EMBL/GenBank/DDBJ whole genome shotgun (WGS) entry which is preliminary data.</text>
</comment>
<sequence length="126" mass="14490">MESYTQMSGHRPDFRVSYTMYSAEESGRYNPAPQHIRWDFRYDDKAISTSTFIIWPEILLPDGAMLTDGPVPMYGLADMFIILPTSRAFHQRHIKPGVRGYFVEGPRRMAVCEVIEVIGLFENPIS</sequence>
<evidence type="ECO:0000313" key="1">
    <source>
        <dbReference type="EMBL" id="TGE22399.1"/>
    </source>
</evidence>
<dbReference type="EMBL" id="SRLC01000002">
    <property type="protein sequence ID" value="TGE22399.1"/>
    <property type="molecule type" value="Genomic_DNA"/>
</dbReference>
<dbReference type="RefSeq" id="WP_135464915.1">
    <property type="nucleotide sequence ID" value="NZ_SRLC01000002.1"/>
</dbReference>
<evidence type="ECO:0000313" key="2">
    <source>
        <dbReference type="Proteomes" id="UP000297549"/>
    </source>
</evidence>
<dbReference type="AlphaFoldDB" id="A0A4Z0PYM0"/>
<accession>A0A4Z0PYM0</accession>
<protein>
    <submittedName>
        <fullName evidence="1">Uncharacterized protein</fullName>
    </submittedName>
</protein>
<name>A0A4Z0PYM0_9BACT</name>
<keyword evidence="2" id="KW-1185">Reference proteome</keyword>
<gene>
    <name evidence="1" type="ORF">E5K00_19355</name>
</gene>
<reference evidence="1 2" key="1">
    <citation type="submission" date="2019-04" db="EMBL/GenBank/DDBJ databases">
        <authorList>
            <person name="Feng G."/>
            <person name="Zhang J."/>
            <person name="Zhu H."/>
        </authorList>
    </citation>
    <scope>NUCLEOTIDE SEQUENCE [LARGE SCALE GENOMIC DNA]</scope>
    <source>
        <strain evidence="1 2">JCM 31653</strain>
    </source>
</reference>
<proteinExistence type="predicted"/>